<evidence type="ECO:0008006" key="5">
    <source>
        <dbReference type="Google" id="ProtNLM"/>
    </source>
</evidence>
<gene>
    <name evidence="3" type="ORF">Z520_00036</name>
</gene>
<evidence type="ECO:0000313" key="3">
    <source>
        <dbReference type="EMBL" id="KIY03345.1"/>
    </source>
</evidence>
<reference evidence="3 4" key="1">
    <citation type="submission" date="2015-01" db="EMBL/GenBank/DDBJ databases">
        <title>The Genome Sequence of Fonsecaea multimorphosa CBS 102226.</title>
        <authorList>
            <consortium name="The Broad Institute Genomics Platform"/>
            <person name="Cuomo C."/>
            <person name="de Hoog S."/>
            <person name="Gorbushina A."/>
            <person name="Stielow B."/>
            <person name="Teixiera M."/>
            <person name="Abouelleil A."/>
            <person name="Chapman S.B."/>
            <person name="Priest M."/>
            <person name="Young S.K."/>
            <person name="Wortman J."/>
            <person name="Nusbaum C."/>
            <person name="Birren B."/>
        </authorList>
    </citation>
    <scope>NUCLEOTIDE SEQUENCE [LARGE SCALE GENOMIC DNA]</scope>
    <source>
        <strain evidence="3 4">CBS 102226</strain>
    </source>
</reference>
<evidence type="ECO:0000256" key="1">
    <source>
        <dbReference type="ARBA" id="ARBA00023284"/>
    </source>
</evidence>
<dbReference type="Proteomes" id="UP000053411">
    <property type="component" value="Unassembled WGS sequence"/>
</dbReference>
<dbReference type="Gene3D" id="3.40.30.10">
    <property type="entry name" value="Glutaredoxin"/>
    <property type="match status" value="1"/>
</dbReference>
<sequence>MASETSSVVKVPRIAIAFCTQCKWNLRAAYYAQELLQTFGTSIGEIALIPSTGGLFTVTVTTAHVVNRSPNGIAALGGSAEQALQAIDTVVWDRKTEGGFPETKELKSRVRNIIEPGRDLGHIDRSLKKGTSQQAQAETSKAEPKLDANVNPDQQGTKEECEDCK</sequence>
<dbReference type="PANTHER" id="PTHR36417:SF2">
    <property type="entry name" value="SELENOPROTEIN DOMAIN PROTEIN (AFU_ORTHOLOGUE AFUA_1G05220)"/>
    <property type="match status" value="1"/>
</dbReference>
<feature type="compositionally biased region" description="Polar residues" evidence="2">
    <location>
        <begin position="129"/>
        <end position="139"/>
    </location>
</feature>
<dbReference type="VEuPathDB" id="FungiDB:Z520_00036"/>
<feature type="region of interest" description="Disordered" evidence="2">
    <location>
        <begin position="121"/>
        <end position="165"/>
    </location>
</feature>
<dbReference type="PANTHER" id="PTHR36417">
    <property type="entry name" value="SELENOPROTEIN DOMAIN PROTEIN (AFU_ORTHOLOGUE AFUA_1G05220)"/>
    <property type="match status" value="1"/>
</dbReference>
<name>A0A0D2KIP7_9EURO</name>
<accession>A0A0D2KIP7</accession>
<evidence type="ECO:0000256" key="2">
    <source>
        <dbReference type="SAM" id="MobiDB-lite"/>
    </source>
</evidence>
<feature type="compositionally biased region" description="Basic and acidic residues" evidence="2">
    <location>
        <begin position="156"/>
        <end position="165"/>
    </location>
</feature>
<dbReference type="RefSeq" id="XP_016637467.1">
    <property type="nucleotide sequence ID" value="XM_016770557.1"/>
</dbReference>
<dbReference type="EMBL" id="KN848062">
    <property type="protein sequence ID" value="KIY03345.1"/>
    <property type="molecule type" value="Genomic_DNA"/>
</dbReference>
<keyword evidence="1" id="KW-0676">Redox-active center</keyword>
<protein>
    <recommendedName>
        <fullName evidence="5">Selenoprotein W-like protein</fullName>
    </recommendedName>
</protein>
<dbReference type="AlphaFoldDB" id="A0A0D2KIP7"/>
<keyword evidence="4" id="KW-1185">Reference proteome</keyword>
<dbReference type="GeneID" id="27705782"/>
<dbReference type="Pfam" id="PF10262">
    <property type="entry name" value="Rdx"/>
    <property type="match status" value="1"/>
</dbReference>
<dbReference type="OrthoDB" id="60822at2759"/>
<proteinExistence type="predicted"/>
<evidence type="ECO:0000313" key="4">
    <source>
        <dbReference type="Proteomes" id="UP000053411"/>
    </source>
</evidence>
<dbReference type="InterPro" id="IPR036249">
    <property type="entry name" value="Thioredoxin-like_sf"/>
</dbReference>
<dbReference type="SUPFAM" id="SSF52833">
    <property type="entry name" value="Thioredoxin-like"/>
    <property type="match status" value="1"/>
</dbReference>
<dbReference type="InterPro" id="IPR011893">
    <property type="entry name" value="Selenoprotein_Rdx-typ"/>
</dbReference>
<organism evidence="3 4">
    <name type="scientific">Fonsecaea multimorphosa CBS 102226</name>
    <dbReference type="NCBI Taxonomy" id="1442371"/>
    <lineage>
        <taxon>Eukaryota</taxon>
        <taxon>Fungi</taxon>
        <taxon>Dikarya</taxon>
        <taxon>Ascomycota</taxon>
        <taxon>Pezizomycotina</taxon>
        <taxon>Eurotiomycetes</taxon>
        <taxon>Chaetothyriomycetidae</taxon>
        <taxon>Chaetothyriales</taxon>
        <taxon>Herpotrichiellaceae</taxon>
        <taxon>Fonsecaea</taxon>
    </lineage>
</organism>